<proteinExistence type="predicted"/>
<evidence type="ECO:0000313" key="1">
    <source>
        <dbReference type="EMBL" id="JAP89103.1"/>
    </source>
</evidence>
<reference evidence="1" key="1">
    <citation type="submission" date="2015-07" db="EMBL/GenBank/DDBJ databases">
        <title>Adaptation to a free-living lifestyle via gene acquisitions in the diplomonad Trepomonas sp. PC1.</title>
        <authorList>
            <person name="Xu F."/>
            <person name="Jerlstrom-Hultqvist J."/>
            <person name="Kolisko M."/>
            <person name="Simpson A.G.B."/>
            <person name="Roger A.J."/>
            <person name="Svard S.G."/>
            <person name="Andersson J.O."/>
        </authorList>
    </citation>
    <scope>NUCLEOTIDE SEQUENCE</scope>
    <source>
        <strain evidence="1">PC1</strain>
    </source>
</reference>
<accession>A0A146JWU8</accession>
<dbReference type="AlphaFoldDB" id="A0A146JWU8"/>
<feature type="non-terminal residue" evidence="1">
    <location>
        <position position="1"/>
    </location>
</feature>
<gene>
    <name evidence="1" type="ORF">TPC1_31402</name>
</gene>
<protein>
    <submittedName>
        <fullName evidence="1">Uncharacterized protein</fullName>
    </submittedName>
</protein>
<sequence>QIDDPQNYLMQFQQYYLSALNQMTQVPPVISWMTIQCCCEIFAAVGSVHASAYLPELVISLIQSIPSARTVNELFWLGHAANTHIDSLLTLQLEDFQQLFQQIPLHLQFSFDLLANFNECFSLYSDFEKLASNLTKIAFCVDAEATQELFCRNFNVLASANDFQYKINLLELFGQTFQLGGELSIECFEALLELIAELIHAKMQFYEEELFREYKIICQSVTVLFSLKESSQYDAIEYFTQLYKFCLKDEEFTFNKYFDCMAALAYSDFKGNKTQIRELLLQILENDLNDQVLNDNQLLLVYTCLSVSQCPLSIHLIQPLRLQNICVYDVQMFSVIYKLIIDQITQNKEILGQIFVDQEQIKAFF</sequence>
<dbReference type="EMBL" id="GDID01007503">
    <property type="protein sequence ID" value="JAP89103.1"/>
    <property type="molecule type" value="Transcribed_RNA"/>
</dbReference>
<organism evidence="1">
    <name type="scientific">Trepomonas sp. PC1</name>
    <dbReference type="NCBI Taxonomy" id="1076344"/>
    <lineage>
        <taxon>Eukaryota</taxon>
        <taxon>Metamonada</taxon>
        <taxon>Diplomonadida</taxon>
        <taxon>Hexamitidae</taxon>
        <taxon>Hexamitinae</taxon>
        <taxon>Trepomonas</taxon>
    </lineage>
</organism>
<name>A0A146JWU8_9EUKA</name>
<feature type="non-terminal residue" evidence="1">
    <location>
        <position position="365"/>
    </location>
</feature>